<dbReference type="AlphaFoldDB" id="A0A6P2D446"/>
<feature type="compositionally biased region" description="Basic and acidic residues" evidence="1">
    <location>
        <begin position="1"/>
        <end position="40"/>
    </location>
</feature>
<sequence length="111" mass="12200">MPRGDKSKYTDKQKRKAEHIAEGYAESRRAGGNRLDDGEQRRRRREQVGQRSRGAGHEGLGQAGQEDRRESCCRSNPGATLRVGKKGGSNTQAAAQPLRSKNPHPRAVLPA</sequence>
<dbReference type="KEGG" id="gms:SOIL9_35440"/>
<keyword evidence="3" id="KW-1185">Reference proteome</keyword>
<name>A0A6P2D446_9BACT</name>
<evidence type="ECO:0000313" key="3">
    <source>
        <dbReference type="Proteomes" id="UP000464178"/>
    </source>
</evidence>
<gene>
    <name evidence="2" type="ORF">SOIL9_35440</name>
</gene>
<dbReference type="Proteomes" id="UP000464178">
    <property type="component" value="Chromosome"/>
</dbReference>
<dbReference type="EMBL" id="LR593886">
    <property type="protein sequence ID" value="VTR94170.1"/>
    <property type="molecule type" value="Genomic_DNA"/>
</dbReference>
<reference evidence="2 3" key="1">
    <citation type="submission" date="2019-05" db="EMBL/GenBank/DDBJ databases">
        <authorList>
            <consortium name="Science for Life Laboratories"/>
        </authorList>
    </citation>
    <scope>NUCLEOTIDE SEQUENCE [LARGE SCALE GENOMIC DNA]</scope>
    <source>
        <strain evidence="2">Soil9</strain>
    </source>
</reference>
<organism evidence="2 3">
    <name type="scientific">Gemmata massiliana</name>
    <dbReference type="NCBI Taxonomy" id="1210884"/>
    <lineage>
        <taxon>Bacteria</taxon>
        <taxon>Pseudomonadati</taxon>
        <taxon>Planctomycetota</taxon>
        <taxon>Planctomycetia</taxon>
        <taxon>Gemmatales</taxon>
        <taxon>Gemmataceae</taxon>
        <taxon>Gemmata</taxon>
    </lineage>
</organism>
<evidence type="ECO:0000256" key="1">
    <source>
        <dbReference type="SAM" id="MobiDB-lite"/>
    </source>
</evidence>
<proteinExistence type="predicted"/>
<accession>A0A6P2D446</accession>
<feature type="region of interest" description="Disordered" evidence="1">
    <location>
        <begin position="1"/>
        <end position="111"/>
    </location>
</feature>
<evidence type="ECO:0000313" key="2">
    <source>
        <dbReference type="EMBL" id="VTR94170.1"/>
    </source>
</evidence>
<protein>
    <submittedName>
        <fullName evidence="2">Conserved uncharacterized protein</fullName>
    </submittedName>
</protein>